<evidence type="ECO:0008006" key="3">
    <source>
        <dbReference type="Google" id="ProtNLM"/>
    </source>
</evidence>
<dbReference type="EMBL" id="SNRW01042797">
    <property type="protein sequence ID" value="KAA6330641.1"/>
    <property type="molecule type" value="Genomic_DNA"/>
</dbReference>
<proteinExistence type="predicted"/>
<evidence type="ECO:0000313" key="1">
    <source>
        <dbReference type="EMBL" id="KAA6330641.1"/>
    </source>
</evidence>
<dbReference type="Proteomes" id="UP000324800">
    <property type="component" value="Unassembled WGS sequence"/>
</dbReference>
<gene>
    <name evidence="1" type="ORF">EZS28_053476</name>
</gene>
<feature type="non-terminal residue" evidence="1">
    <location>
        <position position="1"/>
    </location>
</feature>
<feature type="non-terminal residue" evidence="1">
    <location>
        <position position="257"/>
    </location>
</feature>
<organism evidence="1 2">
    <name type="scientific">Streblomastix strix</name>
    <dbReference type="NCBI Taxonomy" id="222440"/>
    <lineage>
        <taxon>Eukaryota</taxon>
        <taxon>Metamonada</taxon>
        <taxon>Preaxostyla</taxon>
        <taxon>Oxymonadida</taxon>
        <taxon>Streblomastigidae</taxon>
        <taxon>Streblomastix</taxon>
    </lineage>
</organism>
<dbReference type="AlphaFoldDB" id="A0A5J4RCL7"/>
<sequence>LNGTSFEIQGQSEIKILKNNEISKENGKQGWISTVDGLQLGIYGIKFITDESQLTIPIIYIQDSNSILELNSVTFSEIDLSPIDNPKGIVHINVDNSQFIAQSCMFENINIEGSSGNAIRLENNENSKVISTITNCEFNNINSIGDSNGQGGSALFAQLRDQSSLIIDNNCQFIQCISTQGNGGALYIDIDFESQFEFKINDGLIKECQSLSTETTDGTGYGGGIFLTGNGNYNAQSEKLDLHGMKILDNSASNSGQ</sequence>
<accession>A0A5J4RCL7</accession>
<protein>
    <recommendedName>
        <fullName evidence="3">Right handed beta helix domain-containing protein</fullName>
    </recommendedName>
</protein>
<comment type="caution">
    <text evidence="1">The sequence shown here is derived from an EMBL/GenBank/DDBJ whole genome shotgun (WGS) entry which is preliminary data.</text>
</comment>
<name>A0A5J4RCL7_9EUKA</name>
<evidence type="ECO:0000313" key="2">
    <source>
        <dbReference type="Proteomes" id="UP000324800"/>
    </source>
</evidence>
<reference evidence="1 2" key="1">
    <citation type="submission" date="2019-03" db="EMBL/GenBank/DDBJ databases">
        <title>Single cell metagenomics reveals metabolic interactions within the superorganism composed of flagellate Streblomastix strix and complex community of Bacteroidetes bacteria on its surface.</title>
        <authorList>
            <person name="Treitli S.C."/>
            <person name="Kolisko M."/>
            <person name="Husnik F."/>
            <person name="Keeling P."/>
            <person name="Hampl V."/>
        </authorList>
    </citation>
    <scope>NUCLEOTIDE SEQUENCE [LARGE SCALE GENOMIC DNA]</scope>
    <source>
        <strain evidence="1">ST1C</strain>
    </source>
</reference>